<dbReference type="EMBL" id="JRAK01000119">
    <property type="protein sequence ID" value="KGN85921.1"/>
    <property type="molecule type" value="Genomic_DNA"/>
</dbReference>
<reference evidence="7 8" key="1">
    <citation type="submission" date="2014-08" db="EMBL/GenBank/DDBJ databases">
        <title>Porphyromonas gulae strain:COT-052_OH3439 Genome sequencing.</title>
        <authorList>
            <person name="Wallis C."/>
            <person name="Deusch O."/>
            <person name="O'Flynn C."/>
            <person name="Davis I."/>
            <person name="Jospin G."/>
            <person name="Darling A.E."/>
            <person name="Coil D.A."/>
            <person name="Alexiev A."/>
            <person name="Horsfall A."/>
            <person name="Kirkwood N."/>
            <person name="Harris S."/>
            <person name="Eisen J.A."/>
        </authorList>
    </citation>
    <scope>NUCLEOTIDE SEQUENCE [LARGE SCALE GENOMIC DNA]</scope>
    <source>
        <strain evidence="8">COT-052 OH3439</strain>
    </source>
</reference>
<organism evidence="7 8">
    <name type="scientific">Porphyromonas gulae</name>
    <dbReference type="NCBI Taxonomy" id="111105"/>
    <lineage>
        <taxon>Bacteria</taxon>
        <taxon>Pseudomonadati</taxon>
        <taxon>Bacteroidota</taxon>
        <taxon>Bacteroidia</taxon>
        <taxon>Bacteroidales</taxon>
        <taxon>Porphyromonadaceae</taxon>
        <taxon>Porphyromonas</taxon>
    </lineage>
</organism>
<dbReference type="GO" id="GO:0008299">
    <property type="term" value="P:isoprenoid biosynthetic process"/>
    <property type="evidence" value="ECO:0007669"/>
    <property type="project" value="InterPro"/>
</dbReference>
<evidence type="ECO:0000313" key="7">
    <source>
        <dbReference type="EMBL" id="KGN85921.1"/>
    </source>
</evidence>
<dbReference type="PROSITE" id="PS00723">
    <property type="entry name" value="POLYPRENYL_SYNTHASE_1"/>
    <property type="match status" value="1"/>
</dbReference>
<evidence type="ECO:0000313" key="8">
    <source>
        <dbReference type="Proteomes" id="UP000030146"/>
    </source>
</evidence>
<dbReference type="GO" id="GO:0046872">
    <property type="term" value="F:metal ion binding"/>
    <property type="evidence" value="ECO:0007669"/>
    <property type="project" value="UniProtKB-KW"/>
</dbReference>
<evidence type="ECO:0000256" key="1">
    <source>
        <dbReference type="ARBA" id="ARBA00001946"/>
    </source>
</evidence>
<dbReference type="SFLD" id="SFLDS00005">
    <property type="entry name" value="Isoprenoid_Synthase_Type_I"/>
    <property type="match status" value="1"/>
</dbReference>
<evidence type="ECO:0000256" key="2">
    <source>
        <dbReference type="ARBA" id="ARBA00006706"/>
    </source>
</evidence>
<name>A0A0A2F4I0_9PORP</name>
<keyword evidence="5" id="KW-0460">Magnesium</keyword>
<evidence type="ECO:0000256" key="3">
    <source>
        <dbReference type="ARBA" id="ARBA00022679"/>
    </source>
</evidence>
<dbReference type="RefSeq" id="WP_039425789.1">
    <property type="nucleotide sequence ID" value="NZ_JRAK01000119.1"/>
</dbReference>
<dbReference type="Gene3D" id="1.10.600.10">
    <property type="entry name" value="Farnesyl Diphosphate Synthase"/>
    <property type="match status" value="1"/>
</dbReference>
<evidence type="ECO:0000256" key="4">
    <source>
        <dbReference type="ARBA" id="ARBA00022723"/>
    </source>
</evidence>
<dbReference type="InterPro" id="IPR033749">
    <property type="entry name" value="Polyprenyl_synt_CS"/>
</dbReference>
<evidence type="ECO:0000256" key="5">
    <source>
        <dbReference type="ARBA" id="ARBA00022842"/>
    </source>
</evidence>
<evidence type="ECO:0000256" key="6">
    <source>
        <dbReference type="RuleBase" id="RU004466"/>
    </source>
</evidence>
<dbReference type="Proteomes" id="UP000030146">
    <property type="component" value="Unassembled WGS sequence"/>
</dbReference>
<comment type="cofactor">
    <cofactor evidence="1">
        <name>Mg(2+)</name>
        <dbReference type="ChEBI" id="CHEBI:18420"/>
    </cofactor>
</comment>
<dbReference type="PROSITE" id="PS00444">
    <property type="entry name" value="POLYPRENYL_SYNTHASE_2"/>
    <property type="match status" value="1"/>
</dbReference>
<dbReference type="CDD" id="cd00685">
    <property type="entry name" value="Trans_IPPS_HT"/>
    <property type="match status" value="1"/>
</dbReference>
<dbReference type="PANTHER" id="PTHR12001:SF85">
    <property type="entry name" value="SHORT CHAIN ISOPRENYL DIPHOSPHATE SYNTHASE"/>
    <property type="match status" value="1"/>
</dbReference>
<dbReference type="AlphaFoldDB" id="A0A0A2F4I0"/>
<sequence>MHTFEDLREIIEQEIASQPYDQRKPDGLFQPISYILRLGGKRVRPTLACIACEMFGGDYKPALEVAMAIETYHNFTLLHDDLMDKSSMRRGKETVHHRWGDNTAILSGDAMTIAAYEHLAKVDSRLLPVLLPLFNRMAMEICQGQQYDMDFERRDFVAEDEYLEMIRLKTAVLLAIALKMGAIAGGADIEKADILYRYGIHIGLSFQLEDDLLDVYGDPIILGKKIGDDIACNKKTMLLIKALEMAQGEELNLLRESLLMPDTQREEKIRAVTGIYNRLGIRPIVEDLIDYHNGLAEKALDELGLDESTTKPLRELIGTLRNRKS</sequence>
<comment type="similarity">
    <text evidence="2 6">Belongs to the FPP/GGPP synthase family.</text>
</comment>
<gene>
    <name evidence="7" type="ORF">HR15_08805</name>
</gene>
<dbReference type="InterPro" id="IPR000092">
    <property type="entry name" value="Polyprenyl_synt"/>
</dbReference>
<accession>A0A0A2F4I0</accession>
<dbReference type="Pfam" id="PF00348">
    <property type="entry name" value="polyprenyl_synt"/>
    <property type="match status" value="1"/>
</dbReference>
<keyword evidence="3 6" id="KW-0808">Transferase</keyword>
<keyword evidence="8" id="KW-1185">Reference proteome</keyword>
<dbReference type="InterPro" id="IPR008949">
    <property type="entry name" value="Isoprenoid_synthase_dom_sf"/>
</dbReference>
<dbReference type="SFLD" id="SFLDG01017">
    <property type="entry name" value="Polyprenyl_Transferase_Like"/>
    <property type="match status" value="1"/>
</dbReference>
<dbReference type="PANTHER" id="PTHR12001">
    <property type="entry name" value="GERANYLGERANYL PYROPHOSPHATE SYNTHASE"/>
    <property type="match status" value="1"/>
</dbReference>
<comment type="caution">
    <text evidence="7">The sequence shown here is derived from an EMBL/GenBank/DDBJ whole genome shotgun (WGS) entry which is preliminary data.</text>
</comment>
<keyword evidence="4" id="KW-0479">Metal-binding</keyword>
<dbReference type="GO" id="GO:0004659">
    <property type="term" value="F:prenyltransferase activity"/>
    <property type="evidence" value="ECO:0007669"/>
    <property type="project" value="InterPro"/>
</dbReference>
<dbReference type="SUPFAM" id="SSF48576">
    <property type="entry name" value="Terpenoid synthases"/>
    <property type="match status" value="1"/>
</dbReference>
<protein>
    <submittedName>
        <fullName evidence="7">Isoprenyl synthetase</fullName>
    </submittedName>
</protein>
<proteinExistence type="inferred from homology"/>